<dbReference type="STRING" id="683125.SAMN05660206_104252"/>
<evidence type="ECO:0000313" key="3">
    <source>
        <dbReference type="EMBL" id="SFS75343.1"/>
    </source>
</evidence>
<keyword evidence="4" id="KW-1185">Reference proteome</keyword>
<protein>
    <submittedName>
        <fullName evidence="3">Flagellum-specific peptidoglycan hydrolase FlgJ</fullName>
    </submittedName>
</protein>
<dbReference type="PANTHER" id="PTHR33308">
    <property type="entry name" value="PEPTIDOGLYCAN HYDROLASE FLGJ"/>
    <property type="match status" value="1"/>
</dbReference>
<evidence type="ECO:0000256" key="1">
    <source>
        <dbReference type="ARBA" id="ARBA00022801"/>
    </source>
</evidence>
<dbReference type="Proteomes" id="UP000198785">
    <property type="component" value="Unassembled WGS sequence"/>
</dbReference>
<evidence type="ECO:0000313" key="4">
    <source>
        <dbReference type="Proteomes" id="UP000198785"/>
    </source>
</evidence>
<dbReference type="RefSeq" id="WP_093364950.1">
    <property type="nucleotide sequence ID" value="NZ_FOZZ01000004.1"/>
</dbReference>
<dbReference type="Gene3D" id="1.10.530.10">
    <property type="match status" value="1"/>
</dbReference>
<name>A0A1I6SEL3_9SPHI</name>
<dbReference type="OrthoDB" id="1371721at2"/>
<dbReference type="Pfam" id="PF01832">
    <property type="entry name" value="Glucosaminidase"/>
    <property type="match status" value="1"/>
</dbReference>
<organism evidence="3 4">
    <name type="scientific">Sphingobacterium wenxiniae</name>
    <dbReference type="NCBI Taxonomy" id="683125"/>
    <lineage>
        <taxon>Bacteria</taxon>
        <taxon>Pseudomonadati</taxon>
        <taxon>Bacteroidota</taxon>
        <taxon>Sphingobacteriia</taxon>
        <taxon>Sphingobacteriales</taxon>
        <taxon>Sphingobacteriaceae</taxon>
        <taxon>Sphingobacterium</taxon>
    </lineage>
</organism>
<sequence>MQKTSIICKYLVVLLMSVLTIHTVSAQKFSPSSYIAEHKEVAQELMKETGVPASVILGVAFHESAYGNSRIAKHLNNHFGIKGKNKSKVIRSAYKGYLSVKESYLDFVGLLKRRKATAPLFEDYSHENYQAWVKGIAKSGYSETRTWSAKVLATIERYDLDAIDAEVYRELEENRLAVNEVVQEKEDLLLQQMSLNIQEDVFDILNTQLIIRQNLSMEDLKIKSRLSANDLINSEQRSIL</sequence>
<reference evidence="3 4" key="1">
    <citation type="submission" date="2016-10" db="EMBL/GenBank/DDBJ databases">
        <authorList>
            <person name="de Groot N.N."/>
        </authorList>
    </citation>
    <scope>NUCLEOTIDE SEQUENCE [LARGE SCALE GENOMIC DNA]</scope>
    <source>
        <strain evidence="3 4">DSM 22789</strain>
    </source>
</reference>
<gene>
    <name evidence="3" type="ORF">SAMN05660206_104252</name>
</gene>
<dbReference type="EMBL" id="FOZZ01000004">
    <property type="protein sequence ID" value="SFS75343.1"/>
    <property type="molecule type" value="Genomic_DNA"/>
</dbReference>
<dbReference type="SMART" id="SM00047">
    <property type="entry name" value="LYZ2"/>
    <property type="match status" value="1"/>
</dbReference>
<dbReference type="InterPro" id="IPR002901">
    <property type="entry name" value="MGlyc_endo_b_GlcNAc-like_dom"/>
</dbReference>
<dbReference type="AlphaFoldDB" id="A0A1I6SEL3"/>
<dbReference type="InterPro" id="IPR051056">
    <property type="entry name" value="Glycosyl_Hydrolase_73"/>
</dbReference>
<keyword evidence="1 3" id="KW-0378">Hydrolase</keyword>
<proteinExistence type="predicted"/>
<accession>A0A1I6SEL3</accession>
<feature type="domain" description="Mannosyl-glycoprotein endo-beta-N-acetylglucosamidase-like" evidence="2">
    <location>
        <begin position="23"/>
        <end position="164"/>
    </location>
</feature>
<evidence type="ECO:0000259" key="2">
    <source>
        <dbReference type="SMART" id="SM00047"/>
    </source>
</evidence>
<dbReference type="GO" id="GO:0004040">
    <property type="term" value="F:amidase activity"/>
    <property type="evidence" value="ECO:0007669"/>
    <property type="project" value="InterPro"/>
</dbReference>
<dbReference type="PANTHER" id="PTHR33308:SF9">
    <property type="entry name" value="PEPTIDOGLYCAN HYDROLASE FLGJ"/>
    <property type="match status" value="1"/>
</dbReference>